<evidence type="ECO:0000313" key="5">
    <source>
        <dbReference type="EMBL" id="KAG9701372.1"/>
    </source>
</evidence>
<gene>
    <name evidence="5" type="ORF">KCU76_g74</name>
</gene>
<keyword evidence="1" id="KW-0677">Repeat</keyword>
<dbReference type="Gene3D" id="3.40.50.1580">
    <property type="entry name" value="Nucleoside phosphorylase domain"/>
    <property type="match status" value="1"/>
</dbReference>
<feature type="repeat" description="ANK" evidence="2">
    <location>
        <begin position="975"/>
        <end position="1007"/>
    </location>
</feature>
<sequence>MSNPNDYTILWLCALTTEYVAAQTFLDEEDPKPEAGTITISDTNAYTLGRISGHKVVQAVLPKGEYGVGSAASVITHILRSFVNIRIGLMVGIGGGVPTRANDIRLGDVVVSSPKDGHGGVYHCDLGKEMQDSGFRQTGFLDQPPTVVRTAVSALESKHIRKGHNIIKNIEDALKENRRLKKKGYASPAPESDRLYKSDVVHPASEESCDACCGTESTKLVARQPRDDDDDNPAIHYGLIGSGNKIVKNAILRDRLAGEEGVLCFEMEAAGIMNRFPCLVVRGICDYSDSHKNKEWQGYAAMTAAPYTKELLMKIPSESVEREERLVVAIGRLSNNVQTMAASLEEMKVSDQTRDIILWLKATDPSVNYNRAIEAHHPGTGDWLLDNPQFQQWKEQTHSFLWLHGLSGCGKTILSAAIIQHLLNERESLTIYFYFDFSDPDKRNLEDLLRSLLLQVFHGSPIAQSVITTLFDSHDGGTIQPSIRVIKDTLITVLERSDKISIILDALDEAHCPADIVQWCRSIHYSEALNVRLLVTSRTQAVNWPFEEHVISFEIESVSDDIKYYTRRRLYSEEFENWGSQKTLRDDVQTTICEKAGGMFRWAALQLDALRKCRNRPAIERALQDLPETLNDTYARMLSSIQTTPYCREVIIVLQMLLWCDQRLTIEACNDAIIVQPEKQPGFSTNDRLFDPDEVIKVCSGLVTTTWSTTGLSVFQYLQLSHASVREYLSSQEVIEHFQIHLGERTARSNLLGISQTYLCCVDWTSPYRTFDEIEQDFPLVDWASSTWAAHARFLEAIDDGKLASVLSFLRQGSEQFFRYNIASFYWASRSQCYPLYFAALVGLERSCARLIQLEVDVCNSARPRDLSFRLQRRLDASLLAASSGGYPEIVKNLLVRGARPDGLQFRRYHERYTALHLASRLGHAEVVRILIKSGALFDFKQAPQHGAAADEFSEVGHVAGNALASKDKIGLYSENWSPLGTAVFFGHEDVVQALVAAGANLTGQPMDHSSGIRLSRSRRRMVARLLLSYSGDLRHRMLNRHIPTSILPNVTNILLKPLSKTHW</sequence>
<reference evidence="5" key="1">
    <citation type="journal article" date="2021" name="J Fungi (Basel)">
        <title>Virulence traits and population genomics of the black yeast Aureobasidium melanogenum.</title>
        <authorList>
            <person name="Cernosa A."/>
            <person name="Sun X."/>
            <person name="Gostincar C."/>
            <person name="Fang C."/>
            <person name="Gunde-Cimerman N."/>
            <person name="Song Z."/>
        </authorList>
    </citation>
    <scope>NUCLEOTIDE SEQUENCE</scope>
    <source>
        <strain evidence="5">EXF-9911</strain>
    </source>
</reference>
<dbReference type="Pfam" id="PF24883">
    <property type="entry name" value="NPHP3_N"/>
    <property type="match status" value="1"/>
</dbReference>
<accession>A0A9P8EY10</accession>
<dbReference type="InterPro" id="IPR027417">
    <property type="entry name" value="P-loop_NTPase"/>
</dbReference>
<feature type="repeat" description="ANK" evidence="2">
    <location>
        <begin position="911"/>
        <end position="943"/>
    </location>
</feature>
<dbReference type="InterPro" id="IPR002110">
    <property type="entry name" value="Ankyrin_rpt"/>
</dbReference>
<dbReference type="SUPFAM" id="SSF52540">
    <property type="entry name" value="P-loop containing nucleoside triphosphate hydrolases"/>
    <property type="match status" value="1"/>
</dbReference>
<dbReference type="GO" id="GO:0009116">
    <property type="term" value="P:nucleoside metabolic process"/>
    <property type="evidence" value="ECO:0007669"/>
    <property type="project" value="InterPro"/>
</dbReference>
<dbReference type="Pfam" id="PF12796">
    <property type="entry name" value="Ank_2"/>
    <property type="match status" value="1"/>
</dbReference>
<evidence type="ECO:0000259" key="4">
    <source>
        <dbReference type="Pfam" id="PF24883"/>
    </source>
</evidence>
<feature type="non-terminal residue" evidence="5">
    <location>
        <position position="1064"/>
    </location>
</feature>
<dbReference type="SUPFAM" id="SSF48403">
    <property type="entry name" value="Ankyrin repeat"/>
    <property type="match status" value="1"/>
</dbReference>
<evidence type="ECO:0000256" key="1">
    <source>
        <dbReference type="ARBA" id="ARBA00022737"/>
    </source>
</evidence>
<proteinExistence type="predicted"/>
<organism evidence="5 6">
    <name type="scientific">Aureobasidium melanogenum</name>
    <name type="common">Aureobasidium pullulans var. melanogenum</name>
    <dbReference type="NCBI Taxonomy" id="46634"/>
    <lineage>
        <taxon>Eukaryota</taxon>
        <taxon>Fungi</taxon>
        <taxon>Dikarya</taxon>
        <taxon>Ascomycota</taxon>
        <taxon>Pezizomycotina</taxon>
        <taxon>Dothideomycetes</taxon>
        <taxon>Dothideomycetidae</taxon>
        <taxon>Dothideales</taxon>
        <taxon>Saccotheciaceae</taxon>
        <taxon>Aureobasidium</taxon>
    </lineage>
</organism>
<reference evidence="5" key="2">
    <citation type="submission" date="2021-08" db="EMBL/GenBank/DDBJ databases">
        <authorList>
            <person name="Gostincar C."/>
            <person name="Sun X."/>
            <person name="Song Z."/>
            <person name="Gunde-Cimerman N."/>
        </authorList>
    </citation>
    <scope>NUCLEOTIDE SEQUENCE</scope>
    <source>
        <strain evidence="5">EXF-9911</strain>
    </source>
</reference>
<dbReference type="PANTHER" id="PTHR46082:SF11">
    <property type="entry name" value="AAA+ ATPASE DOMAIN-CONTAINING PROTEIN-RELATED"/>
    <property type="match status" value="1"/>
</dbReference>
<dbReference type="PROSITE" id="PS50088">
    <property type="entry name" value="ANK_REPEAT"/>
    <property type="match status" value="2"/>
</dbReference>
<dbReference type="Proteomes" id="UP000779574">
    <property type="component" value="Unassembled WGS sequence"/>
</dbReference>
<dbReference type="SMART" id="SM00248">
    <property type="entry name" value="ANK"/>
    <property type="match status" value="5"/>
</dbReference>
<protein>
    <submittedName>
        <fullName evidence="5">Purine and uridine phosphorylase</fullName>
    </submittedName>
</protein>
<keyword evidence="2" id="KW-0040">ANK repeat</keyword>
<keyword evidence="3" id="KW-0732">Signal</keyword>
<feature type="domain" description="Nephrocystin 3-like N-terminal" evidence="4">
    <location>
        <begin position="379"/>
        <end position="538"/>
    </location>
</feature>
<dbReference type="GO" id="GO:0003824">
    <property type="term" value="F:catalytic activity"/>
    <property type="evidence" value="ECO:0007669"/>
    <property type="project" value="InterPro"/>
</dbReference>
<comment type="caution">
    <text evidence="5">The sequence shown here is derived from an EMBL/GenBank/DDBJ whole genome shotgun (WGS) entry which is preliminary data.</text>
</comment>
<dbReference type="InterPro" id="IPR035994">
    <property type="entry name" value="Nucleoside_phosphorylase_sf"/>
</dbReference>
<dbReference type="InterPro" id="IPR056884">
    <property type="entry name" value="NPHP3-like_N"/>
</dbReference>
<feature type="signal peptide" evidence="3">
    <location>
        <begin position="1"/>
        <end position="22"/>
    </location>
</feature>
<dbReference type="AlphaFoldDB" id="A0A9P8EY10"/>
<dbReference type="PROSITE" id="PS50297">
    <property type="entry name" value="ANK_REP_REGION"/>
    <property type="match status" value="2"/>
</dbReference>
<evidence type="ECO:0000256" key="3">
    <source>
        <dbReference type="SAM" id="SignalP"/>
    </source>
</evidence>
<evidence type="ECO:0000313" key="6">
    <source>
        <dbReference type="Proteomes" id="UP000779574"/>
    </source>
</evidence>
<dbReference type="Gene3D" id="3.40.50.300">
    <property type="entry name" value="P-loop containing nucleotide triphosphate hydrolases"/>
    <property type="match status" value="1"/>
</dbReference>
<dbReference type="InterPro" id="IPR053137">
    <property type="entry name" value="NLR-like"/>
</dbReference>
<dbReference type="EMBL" id="JAHFXF010000001">
    <property type="protein sequence ID" value="KAG9701372.1"/>
    <property type="molecule type" value="Genomic_DNA"/>
</dbReference>
<dbReference type="Gene3D" id="1.25.40.20">
    <property type="entry name" value="Ankyrin repeat-containing domain"/>
    <property type="match status" value="1"/>
</dbReference>
<evidence type="ECO:0000256" key="2">
    <source>
        <dbReference type="PROSITE-ProRule" id="PRU00023"/>
    </source>
</evidence>
<name>A0A9P8EY10_AURME</name>
<dbReference type="InterPro" id="IPR036770">
    <property type="entry name" value="Ankyrin_rpt-contain_sf"/>
</dbReference>
<dbReference type="PANTHER" id="PTHR46082">
    <property type="entry name" value="ATP/GTP-BINDING PROTEIN-RELATED"/>
    <property type="match status" value="1"/>
</dbReference>
<feature type="chain" id="PRO_5040375845" evidence="3">
    <location>
        <begin position="23"/>
        <end position="1064"/>
    </location>
</feature>
<dbReference type="SUPFAM" id="SSF53167">
    <property type="entry name" value="Purine and uridine phosphorylases"/>
    <property type="match status" value="1"/>
</dbReference>